<organism evidence="1 2">
    <name type="scientific">Companilactobacillus versmoldensis DSM 14857 = KCTC 3814</name>
    <dbReference type="NCBI Taxonomy" id="1423815"/>
    <lineage>
        <taxon>Bacteria</taxon>
        <taxon>Bacillati</taxon>
        <taxon>Bacillota</taxon>
        <taxon>Bacilli</taxon>
        <taxon>Lactobacillales</taxon>
        <taxon>Lactobacillaceae</taxon>
        <taxon>Companilactobacillus</taxon>
    </lineage>
</organism>
<dbReference type="SUPFAM" id="SSF52467">
    <property type="entry name" value="DHS-like NAD/FAD-binding domain"/>
    <property type="match status" value="1"/>
</dbReference>
<evidence type="ECO:0000313" key="1">
    <source>
        <dbReference type="EMBL" id="KRL66872.1"/>
    </source>
</evidence>
<comment type="caution">
    <text evidence="1">The sequence shown here is derived from an EMBL/GenBank/DDBJ whole genome shotgun (WGS) entry which is preliminary data.</text>
</comment>
<keyword evidence="2" id="KW-1185">Reference proteome</keyword>
<dbReference type="Proteomes" id="UP000051647">
    <property type="component" value="Unassembled WGS sequence"/>
</dbReference>
<dbReference type="EMBL" id="AZFA01000010">
    <property type="protein sequence ID" value="KRL66872.1"/>
    <property type="molecule type" value="Genomic_DNA"/>
</dbReference>
<protein>
    <submittedName>
        <fullName evidence="1">Uncharacterized protein</fullName>
    </submittedName>
</protein>
<dbReference type="STRING" id="1423815.FC27_GL000318"/>
<dbReference type="InterPro" id="IPR029035">
    <property type="entry name" value="DHS-like_NAD/FAD-binding_dom"/>
</dbReference>
<name>A0A0R1SLL1_9LACO</name>
<dbReference type="PATRIC" id="fig|1423815.3.peg.323"/>
<dbReference type="eggNOG" id="COG0846">
    <property type="taxonomic scope" value="Bacteria"/>
</dbReference>
<evidence type="ECO:0000313" key="2">
    <source>
        <dbReference type="Proteomes" id="UP000051647"/>
    </source>
</evidence>
<reference evidence="1 2" key="1">
    <citation type="journal article" date="2015" name="Genome Announc.">
        <title>Expanding the biotechnology potential of lactobacilli through comparative genomics of 213 strains and associated genera.</title>
        <authorList>
            <person name="Sun Z."/>
            <person name="Harris H.M."/>
            <person name="McCann A."/>
            <person name="Guo C."/>
            <person name="Argimon S."/>
            <person name="Zhang W."/>
            <person name="Yang X."/>
            <person name="Jeffery I.B."/>
            <person name="Cooney J.C."/>
            <person name="Kagawa T.F."/>
            <person name="Liu W."/>
            <person name="Song Y."/>
            <person name="Salvetti E."/>
            <person name="Wrobel A."/>
            <person name="Rasinkangas P."/>
            <person name="Parkhill J."/>
            <person name="Rea M.C."/>
            <person name="O'Sullivan O."/>
            <person name="Ritari J."/>
            <person name="Douillard F.P."/>
            <person name="Paul Ross R."/>
            <person name="Yang R."/>
            <person name="Briner A.E."/>
            <person name="Felis G.E."/>
            <person name="de Vos W.M."/>
            <person name="Barrangou R."/>
            <person name="Klaenhammer T.R."/>
            <person name="Caufield P.W."/>
            <person name="Cui Y."/>
            <person name="Zhang H."/>
            <person name="O'Toole P.W."/>
        </authorList>
    </citation>
    <scope>NUCLEOTIDE SEQUENCE [LARGE SCALE GENOMIC DNA]</scope>
    <source>
        <strain evidence="1 2">DSM 14857</strain>
    </source>
</reference>
<accession>A0A0R1SLL1</accession>
<sequence length="231" mass="26082">MDMDQQIVTAKKIIDASDAVLVSASNGLSIAEGYNIFADDKNFRAYFNDFRSLYGVSSLIQGVFAQLPKADHQVFMNKVHQMMIDDYQPSEPFANLKNILSDKDYFVVTSNADTHFQLNGFDPKRIFEIEGNFDGLEMNSAQWEEQQNRFEQFVTNNQDKQLVQLELGIGARNNMIKAPLMNLVAQHASWSFITLNMPKEINVPEEISSQSISLPGDIGQTFKNLLTVGEN</sequence>
<dbReference type="AlphaFoldDB" id="A0A0R1SLL1"/>
<proteinExistence type="predicted"/>
<gene>
    <name evidence="1" type="ORF">FC27_GL000318</name>
</gene>
<dbReference type="Gene3D" id="3.40.50.1220">
    <property type="entry name" value="TPP-binding domain"/>
    <property type="match status" value="1"/>
</dbReference>